<evidence type="ECO:0000313" key="29">
    <source>
        <dbReference type="Proteomes" id="UP000085678"/>
    </source>
</evidence>
<evidence type="ECO:0000256" key="20">
    <source>
        <dbReference type="ARBA" id="ARBA00081871"/>
    </source>
</evidence>
<evidence type="ECO:0000256" key="6">
    <source>
        <dbReference type="ARBA" id="ARBA00022723"/>
    </source>
</evidence>
<dbReference type="Gene3D" id="1.10.8.50">
    <property type="match status" value="1"/>
</dbReference>
<keyword evidence="8" id="KW-0227">DNA damage</keyword>
<dbReference type="GeneID" id="106177956"/>
<evidence type="ECO:0000256" key="1">
    <source>
        <dbReference type="ARBA" id="ARBA00004123"/>
    </source>
</evidence>
<evidence type="ECO:0000256" key="23">
    <source>
        <dbReference type="PROSITE-ProRule" id="PRU00322"/>
    </source>
</evidence>
<keyword evidence="11" id="KW-0862">Zinc</keyword>
<evidence type="ECO:0000256" key="16">
    <source>
        <dbReference type="ARBA" id="ARBA00023268"/>
    </source>
</evidence>
<dbReference type="PANTHER" id="PTHR22993:SF10">
    <property type="entry name" value="ENDONUCLEASE 8-LIKE 3"/>
    <property type="match status" value="1"/>
</dbReference>
<evidence type="ECO:0000256" key="18">
    <source>
        <dbReference type="ARBA" id="ARBA00044632"/>
    </source>
</evidence>
<keyword evidence="17" id="KW-0326">Glycosidase</keyword>
<feature type="region of interest" description="Disordered" evidence="24">
    <location>
        <begin position="314"/>
        <end position="337"/>
    </location>
</feature>
<dbReference type="PROSITE" id="PS51068">
    <property type="entry name" value="FPG_CAT"/>
    <property type="match status" value="1"/>
</dbReference>
<evidence type="ECO:0000256" key="24">
    <source>
        <dbReference type="SAM" id="MobiDB-lite"/>
    </source>
</evidence>
<comment type="catalytic activity">
    <reaction evidence="18">
        <text>2'-deoxyribonucleotide-(2'-deoxyribose 5'-phosphate)-2'-deoxyribonucleotide-DNA = a 3'-end 2'-deoxyribonucleotide-(2,3-dehydro-2,3-deoxyribose 5'-phosphate)-DNA + a 5'-end 5'-phospho-2'-deoxyribonucleoside-DNA + H(+)</text>
        <dbReference type="Rhea" id="RHEA:66592"/>
        <dbReference type="Rhea" id="RHEA-COMP:13180"/>
        <dbReference type="Rhea" id="RHEA-COMP:16897"/>
        <dbReference type="Rhea" id="RHEA-COMP:17067"/>
        <dbReference type="ChEBI" id="CHEBI:15378"/>
        <dbReference type="ChEBI" id="CHEBI:136412"/>
        <dbReference type="ChEBI" id="CHEBI:157695"/>
        <dbReference type="ChEBI" id="CHEBI:167181"/>
        <dbReference type="EC" id="4.2.99.18"/>
    </reaction>
</comment>
<dbReference type="InterPro" id="IPR036443">
    <property type="entry name" value="Znf_RanBP2_sf"/>
</dbReference>
<feature type="domain" description="GRF-type" evidence="28">
    <location>
        <begin position="410"/>
        <end position="453"/>
    </location>
</feature>
<dbReference type="GO" id="GO:0006284">
    <property type="term" value="P:base-excision repair"/>
    <property type="evidence" value="ECO:0007669"/>
    <property type="project" value="InterPro"/>
</dbReference>
<dbReference type="AlphaFoldDB" id="A0A1S3K157"/>
<organism evidence="29 30">
    <name type="scientific">Lingula anatina</name>
    <name type="common">Brachiopod</name>
    <name type="synonym">Lingula unguis</name>
    <dbReference type="NCBI Taxonomy" id="7574"/>
    <lineage>
        <taxon>Eukaryota</taxon>
        <taxon>Metazoa</taxon>
        <taxon>Spiralia</taxon>
        <taxon>Lophotrochozoa</taxon>
        <taxon>Brachiopoda</taxon>
        <taxon>Linguliformea</taxon>
        <taxon>Lingulata</taxon>
        <taxon>Lingulida</taxon>
        <taxon>Linguloidea</taxon>
        <taxon>Lingulidae</taxon>
        <taxon>Lingula</taxon>
    </lineage>
</organism>
<evidence type="ECO:0000256" key="7">
    <source>
        <dbReference type="ARBA" id="ARBA00022737"/>
    </source>
</evidence>
<feature type="domain" description="FPG-type" evidence="26">
    <location>
        <begin position="228"/>
        <end position="262"/>
    </location>
</feature>
<dbReference type="RefSeq" id="XP_013416368.1">
    <property type="nucleotide sequence ID" value="XM_013560914.1"/>
</dbReference>
<keyword evidence="15" id="KW-0539">Nucleus</keyword>
<dbReference type="GO" id="GO:0003684">
    <property type="term" value="F:damaged DNA binding"/>
    <property type="evidence" value="ECO:0007669"/>
    <property type="project" value="InterPro"/>
</dbReference>
<evidence type="ECO:0000256" key="10">
    <source>
        <dbReference type="ARBA" id="ARBA00022801"/>
    </source>
</evidence>
<feature type="compositionally biased region" description="Polar residues" evidence="24">
    <location>
        <begin position="378"/>
        <end position="389"/>
    </location>
</feature>
<protein>
    <recommendedName>
        <fullName evidence="19">Endonuclease 8-like 3</fullName>
        <ecNumber evidence="4">4.2.99.18</ecNumber>
    </recommendedName>
    <alternativeName>
        <fullName evidence="20">DNA glycosylase/AP lyase Neil3</fullName>
    </alternativeName>
    <alternativeName>
        <fullName evidence="22">Endonuclease VIII-like 3</fullName>
    </alternativeName>
    <alternativeName>
        <fullName evidence="21">Nei-like protein 3</fullName>
    </alternativeName>
</protein>
<evidence type="ECO:0000256" key="8">
    <source>
        <dbReference type="ARBA" id="ARBA00022763"/>
    </source>
</evidence>
<dbReference type="Pfam" id="PF06831">
    <property type="entry name" value="H2TH"/>
    <property type="match status" value="1"/>
</dbReference>
<evidence type="ECO:0000256" key="4">
    <source>
        <dbReference type="ARBA" id="ARBA00012720"/>
    </source>
</evidence>
<dbReference type="KEGG" id="lak:106177956"/>
<dbReference type="GO" id="GO:0008270">
    <property type="term" value="F:zinc ion binding"/>
    <property type="evidence" value="ECO:0007669"/>
    <property type="project" value="UniProtKB-KW"/>
</dbReference>
<dbReference type="STRING" id="7574.A0A1S3K157"/>
<dbReference type="InterPro" id="IPR012319">
    <property type="entry name" value="FPG_cat"/>
</dbReference>
<evidence type="ECO:0000313" key="30">
    <source>
        <dbReference type="RefSeq" id="XP_013416368.1"/>
    </source>
</evidence>
<evidence type="ECO:0000256" key="22">
    <source>
        <dbReference type="ARBA" id="ARBA00083341"/>
    </source>
</evidence>
<dbReference type="Proteomes" id="UP000085678">
    <property type="component" value="Unplaced"/>
</dbReference>
<name>A0A1S3K157_LINAN</name>
<evidence type="ECO:0000256" key="15">
    <source>
        <dbReference type="ARBA" id="ARBA00023242"/>
    </source>
</evidence>
<evidence type="ECO:0000259" key="25">
    <source>
        <dbReference type="PROSITE" id="PS50199"/>
    </source>
</evidence>
<feature type="domain" description="GRF-type" evidence="28">
    <location>
        <begin position="457"/>
        <end position="499"/>
    </location>
</feature>
<keyword evidence="16" id="KW-0511">Multifunctional enzyme</keyword>
<proteinExistence type="inferred from homology"/>
<dbReference type="InterPro" id="IPR015886">
    <property type="entry name" value="H2TH_FPG"/>
</dbReference>
<feature type="domain" description="RanBP2-type" evidence="25">
    <location>
        <begin position="289"/>
        <end position="318"/>
    </location>
</feature>
<feature type="domain" description="Formamidopyrimidine-DNA glycosylase catalytic" evidence="27">
    <location>
        <begin position="2"/>
        <end position="97"/>
    </location>
</feature>
<dbReference type="PROSITE" id="PS51066">
    <property type="entry name" value="ZF_FPG_2"/>
    <property type="match status" value="1"/>
</dbReference>
<evidence type="ECO:0000259" key="26">
    <source>
        <dbReference type="PROSITE" id="PS51066"/>
    </source>
</evidence>
<keyword evidence="13" id="KW-0234">DNA repair</keyword>
<comment type="subcellular location">
    <subcellularLocation>
        <location evidence="2">Chromosome</location>
    </subcellularLocation>
    <subcellularLocation>
        <location evidence="1">Nucleus</location>
    </subcellularLocation>
</comment>
<dbReference type="Pfam" id="PF01149">
    <property type="entry name" value="Fapy_DNA_glyco"/>
    <property type="match status" value="1"/>
</dbReference>
<evidence type="ECO:0000256" key="3">
    <source>
        <dbReference type="ARBA" id="ARBA00009409"/>
    </source>
</evidence>
<dbReference type="GO" id="GO:0140078">
    <property type="term" value="F:class I DNA-(apurinic or apyrimidinic site) endonuclease activity"/>
    <property type="evidence" value="ECO:0007669"/>
    <property type="project" value="UniProtKB-EC"/>
</dbReference>
<dbReference type="PROSITE" id="PS51999">
    <property type="entry name" value="ZF_GRF"/>
    <property type="match status" value="2"/>
</dbReference>
<evidence type="ECO:0000259" key="27">
    <source>
        <dbReference type="PROSITE" id="PS51068"/>
    </source>
</evidence>
<evidence type="ECO:0000256" key="21">
    <source>
        <dbReference type="ARBA" id="ARBA00082922"/>
    </source>
</evidence>
<evidence type="ECO:0000256" key="2">
    <source>
        <dbReference type="ARBA" id="ARBA00004286"/>
    </source>
</evidence>
<dbReference type="InterPro" id="IPR035937">
    <property type="entry name" value="FPG_N"/>
</dbReference>
<dbReference type="Gene3D" id="3.20.190.10">
    <property type="entry name" value="MutM-like, N-terminal"/>
    <property type="match status" value="1"/>
</dbReference>
<dbReference type="SUPFAM" id="SSF46946">
    <property type="entry name" value="S13-like H2TH domain"/>
    <property type="match status" value="1"/>
</dbReference>
<gene>
    <name evidence="30" type="primary">LOC106177956</name>
</gene>
<evidence type="ECO:0000256" key="11">
    <source>
        <dbReference type="ARBA" id="ARBA00022833"/>
    </source>
</evidence>
<feature type="region of interest" description="Disordered" evidence="24">
    <location>
        <begin position="375"/>
        <end position="410"/>
    </location>
</feature>
<dbReference type="Pfam" id="PF06839">
    <property type="entry name" value="Zn_ribbon_GRF"/>
    <property type="match status" value="2"/>
</dbReference>
<dbReference type="InterPro" id="IPR001876">
    <property type="entry name" value="Znf_RanBP2"/>
</dbReference>
<evidence type="ECO:0000256" key="12">
    <source>
        <dbReference type="ARBA" id="ARBA00023125"/>
    </source>
</evidence>
<evidence type="ECO:0000256" key="19">
    <source>
        <dbReference type="ARBA" id="ARBA00073168"/>
    </source>
</evidence>
<dbReference type="PROSITE" id="PS50199">
    <property type="entry name" value="ZF_RANBP2_2"/>
    <property type="match status" value="1"/>
</dbReference>
<dbReference type="FunFam" id="1.10.8.50:FF:000008">
    <property type="entry name" value="Nei-like DNA glycosylase 3"/>
    <property type="match status" value="1"/>
</dbReference>
<evidence type="ECO:0000256" key="5">
    <source>
        <dbReference type="ARBA" id="ARBA00022454"/>
    </source>
</evidence>
<dbReference type="SMART" id="SM00898">
    <property type="entry name" value="Fapy_DNA_glyco"/>
    <property type="match status" value="1"/>
</dbReference>
<sequence length="499" mass="56051">MVEGPGCTIKGEKIRARLRGQKVKRIEGNATKMKAKKLPDGGSQFDQFIGLTLQDVQTLGKELFMYFGEMCLRIHFLMAGSFRVNGQQLDNDYSKVAETASLEIQMSQDVLTLYKSGVEVRLSAECRGRFEQLKSQDICSPSFNHTQATAAVAAEKDRMACDVLLDQTILPGVGNIIKNEALFDSGVKPDTKISALTEVHVSFLVKMTRDYSMVFLECRRKGTKLPCKIYNRHKCTECGNKVTITRMGENERMTYFCDSCQVNDLQKKQSRHLPSKNSLLGWVSGVASNKQQWGCPVCTLLNAYNRLTCSACGHKKSDHQNDPSKSTTESCDRPEKCNENPKLGIKRCAGKDSSLELPASKKSKVATVDRKLFVGSPVNEQEQQPSSGTQQELLQKQQEPPSQKSSIPMCTKHNKPCVIREVRKKGENQKRVFFACSLSRGKQCDFFKWADEAFPLCEHNKRCVIRTVFKQGVNNGRKFFACTASKNKQCGFFQWAEGY</sequence>
<dbReference type="InterPro" id="IPR000214">
    <property type="entry name" value="Znf_DNA_glyclase/AP_lyase"/>
</dbReference>
<dbReference type="GO" id="GO:0005654">
    <property type="term" value="C:nucleoplasm"/>
    <property type="evidence" value="ECO:0007669"/>
    <property type="project" value="UniProtKB-ARBA"/>
</dbReference>
<evidence type="ECO:0000256" key="17">
    <source>
        <dbReference type="ARBA" id="ARBA00023295"/>
    </source>
</evidence>
<dbReference type="GO" id="GO:0005694">
    <property type="term" value="C:chromosome"/>
    <property type="evidence" value="ECO:0007669"/>
    <property type="project" value="UniProtKB-SubCell"/>
</dbReference>
<keyword evidence="5" id="KW-0158">Chromosome</keyword>
<dbReference type="PROSITE" id="PS01242">
    <property type="entry name" value="ZF_FPG_1"/>
    <property type="match status" value="1"/>
</dbReference>
<evidence type="ECO:0000256" key="9">
    <source>
        <dbReference type="ARBA" id="ARBA00022771"/>
    </source>
</evidence>
<evidence type="ECO:0000259" key="28">
    <source>
        <dbReference type="PROSITE" id="PS51999"/>
    </source>
</evidence>
<dbReference type="PANTHER" id="PTHR22993">
    <property type="entry name" value="FORMAMIDOPYRIMIDINE-DNA GLYCOSYLASE"/>
    <property type="match status" value="1"/>
</dbReference>
<dbReference type="SMART" id="SM01232">
    <property type="entry name" value="H2TH"/>
    <property type="match status" value="1"/>
</dbReference>
<dbReference type="InterPro" id="IPR010666">
    <property type="entry name" value="Znf_GRF"/>
</dbReference>
<keyword evidence="29" id="KW-1185">Reference proteome</keyword>
<dbReference type="EC" id="4.2.99.18" evidence="4"/>
<comment type="similarity">
    <text evidence="3">Belongs to the FPG family.</text>
</comment>
<keyword evidence="9 23" id="KW-0863">Zinc-finger</keyword>
<reference evidence="30" key="1">
    <citation type="submission" date="2025-08" db="UniProtKB">
        <authorList>
            <consortium name="RefSeq"/>
        </authorList>
    </citation>
    <scope>IDENTIFICATION</scope>
    <source>
        <tissue evidence="30">Gonads</tissue>
    </source>
</reference>
<feature type="compositionally biased region" description="Low complexity" evidence="24">
    <location>
        <begin position="390"/>
        <end position="405"/>
    </location>
</feature>
<dbReference type="InterPro" id="IPR010979">
    <property type="entry name" value="Ribosomal_uS13-like_H2TH"/>
</dbReference>
<keyword evidence="6" id="KW-0479">Metal-binding</keyword>
<evidence type="ECO:0000256" key="14">
    <source>
        <dbReference type="ARBA" id="ARBA00023239"/>
    </source>
</evidence>
<evidence type="ECO:0000256" key="13">
    <source>
        <dbReference type="ARBA" id="ARBA00023204"/>
    </source>
</evidence>
<dbReference type="SUPFAM" id="SSF81624">
    <property type="entry name" value="N-terminal domain of MutM-like DNA repair proteins"/>
    <property type="match status" value="1"/>
</dbReference>
<dbReference type="OrthoDB" id="498125at2759"/>
<keyword evidence="7" id="KW-0677">Repeat</keyword>
<dbReference type="GO" id="GO:0019104">
    <property type="term" value="F:DNA N-glycosylase activity"/>
    <property type="evidence" value="ECO:0007669"/>
    <property type="project" value="InterPro"/>
</dbReference>
<dbReference type="InParanoid" id="A0A1S3K157"/>
<dbReference type="PROSITE" id="PS01358">
    <property type="entry name" value="ZF_RANBP2_1"/>
    <property type="match status" value="1"/>
</dbReference>
<accession>A0A1S3K157</accession>
<keyword evidence="14" id="KW-0456">Lyase</keyword>
<dbReference type="SMART" id="SM00547">
    <property type="entry name" value="ZnF_RBZ"/>
    <property type="match status" value="1"/>
</dbReference>
<dbReference type="InterPro" id="IPR015887">
    <property type="entry name" value="DNA_glyclase_Znf_dom_DNA_BS"/>
</dbReference>
<dbReference type="SUPFAM" id="SSF90209">
    <property type="entry name" value="Ran binding protein zinc finger-like"/>
    <property type="match status" value="1"/>
</dbReference>
<keyword evidence="10" id="KW-0378">Hydrolase</keyword>
<keyword evidence="12" id="KW-0238">DNA-binding</keyword>